<evidence type="ECO:0000313" key="3">
    <source>
        <dbReference type="EMBL" id="NSJ51181.1"/>
    </source>
</evidence>
<dbReference type="InterPro" id="IPR003711">
    <property type="entry name" value="CarD-like/TRCF_RID"/>
</dbReference>
<comment type="caution">
    <text evidence="2">The sequence shown here is derived from an EMBL/GenBank/DDBJ whole genome shotgun (WGS) entry which is preliminary data.</text>
</comment>
<dbReference type="InterPro" id="IPR036101">
    <property type="entry name" value="CarD-like/TRCF_RID_sf"/>
</dbReference>
<keyword evidence="4" id="KW-1185">Reference proteome</keyword>
<dbReference type="InterPro" id="IPR048792">
    <property type="entry name" value="CarD_C"/>
</dbReference>
<dbReference type="InterPro" id="IPR042215">
    <property type="entry name" value="CarD-like_C"/>
</dbReference>
<dbReference type="EMBL" id="JAAITT010000036">
    <property type="protein sequence ID" value="NSJ51181.1"/>
    <property type="molecule type" value="Genomic_DNA"/>
</dbReference>
<dbReference type="SUPFAM" id="SSF141259">
    <property type="entry name" value="CarD-like"/>
    <property type="match status" value="1"/>
</dbReference>
<evidence type="ECO:0000313" key="5">
    <source>
        <dbReference type="Proteomes" id="UP001299608"/>
    </source>
</evidence>
<dbReference type="Pfam" id="PF02559">
    <property type="entry name" value="CarD_TRCF_RID"/>
    <property type="match status" value="1"/>
</dbReference>
<dbReference type="Gene3D" id="2.40.10.170">
    <property type="match status" value="1"/>
</dbReference>
<reference evidence="2" key="3">
    <citation type="submission" date="2022-01" db="EMBL/GenBank/DDBJ databases">
        <title>Collection of gut derived symbiotic bacterial strains cultured from healthy donors.</title>
        <authorList>
            <person name="Lin H."/>
            <person name="Kohout C."/>
            <person name="Waligurski E."/>
            <person name="Pamer E.G."/>
        </authorList>
    </citation>
    <scope>NUCLEOTIDE SEQUENCE</scope>
    <source>
        <strain evidence="2">DFI.6.55</strain>
    </source>
</reference>
<protein>
    <recommendedName>
        <fullName evidence="1">CarD-like/TRCF RNAP-interacting domain-containing protein</fullName>
    </recommendedName>
</protein>
<reference evidence="3 4" key="1">
    <citation type="journal article" date="2020" name="Cell Host Microbe">
        <title>Functional and Genomic Variation between Human-Derived Isolates of Lachnospiraceae Reveals Inter- and Intra-Species Diversity.</title>
        <authorList>
            <person name="Sorbara M.T."/>
            <person name="Littmann E.R."/>
            <person name="Fontana E."/>
            <person name="Moody T.U."/>
            <person name="Kohout C.E."/>
            <person name="Gjonbalaj M."/>
            <person name="Eaton V."/>
            <person name="Seok R."/>
            <person name="Leiner I.M."/>
            <person name="Pamer E.G."/>
        </authorList>
    </citation>
    <scope>NUCLEOTIDE SEQUENCE [LARGE SCALE GENOMIC DNA]</scope>
    <source>
        <strain evidence="3 4">MSK.1.17</strain>
    </source>
</reference>
<dbReference type="GeneID" id="97205462"/>
<accession>A0AAW5C9Q7</accession>
<dbReference type="InterPro" id="IPR052531">
    <property type="entry name" value="CarD-like_regulator"/>
</dbReference>
<feature type="domain" description="CarD-like/TRCF RNAP-interacting" evidence="1">
    <location>
        <begin position="1"/>
        <end position="111"/>
    </location>
</feature>
<gene>
    <name evidence="3" type="ORF">G5B36_21080</name>
    <name evidence="2" type="ORF">L0N08_26695</name>
</gene>
<dbReference type="EMBL" id="JAKNGE010000048">
    <property type="protein sequence ID" value="MCG4749009.1"/>
    <property type="molecule type" value="Genomic_DNA"/>
</dbReference>
<evidence type="ECO:0000313" key="4">
    <source>
        <dbReference type="Proteomes" id="UP000669239"/>
    </source>
</evidence>
<dbReference type="Pfam" id="PF21095">
    <property type="entry name" value="CarD_C"/>
    <property type="match status" value="1"/>
</dbReference>
<dbReference type="PANTHER" id="PTHR38447">
    <property type="entry name" value="TRANSCRIPTION FACTOR YDEB-RELATED"/>
    <property type="match status" value="1"/>
</dbReference>
<dbReference type="Proteomes" id="UP001299608">
    <property type="component" value="Unassembled WGS sequence"/>
</dbReference>
<name>A0AAW5C9Q7_9FIRM</name>
<dbReference type="PANTHER" id="PTHR38447:SF1">
    <property type="entry name" value="RNA POLYMERASE-BINDING TRANSCRIPTION FACTOR CARD"/>
    <property type="match status" value="1"/>
</dbReference>
<evidence type="ECO:0000313" key="2">
    <source>
        <dbReference type="EMBL" id="MCG4749009.1"/>
    </source>
</evidence>
<dbReference type="SMART" id="SM01058">
    <property type="entry name" value="CarD_TRCF"/>
    <property type="match status" value="1"/>
</dbReference>
<dbReference type="Proteomes" id="UP000669239">
    <property type="component" value="Unassembled WGS sequence"/>
</dbReference>
<dbReference type="Gene3D" id="1.20.58.1290">
    <property type="entry name" value="CarD-like, C-terminal domain"/>
    <property type="match status" value="1"/>
</dbReference>
<reference evidence="3" key="2">
    <citation type="submission" date="2020-02" db="EMBL/GenBank/DDBJ databases">
        <authorList>
            <person name="Littmann E."/>
            <person name="Sorbara M."/>
        </authorList>
    </citation>
    <scope>NUCLEOTIDE SEQUENCE</scope>
    <source>
        <strain evidence="3">MSK.1.17</strain>
    </source>
</reference>
<sequence length="167" mass="19214">MFKKGEFILYGTVGVCQVEKISRTDFSDNDRLYYYLVPRYEKDTTICIPVDSDKVMMRGIMSRKDAERFVNAWPDVECKEYANDRERPQAYKEAIQSGDCLELASMIKEISRMEQSRKGKGRILSVREKDGAKAARRLLFGELAAALDIYPEEVPGYIEVRTGFPCQ</sequence>
<evidence type="ECO:0000259" key="1">
    <source>
        <dbReference type="SMART" id="SM01058"/>
    </source>
</evidence>
<dbReference type="RefSeq" id="WP_117562778.1">
    <property type="nucleotide sequence ID" value="NZ_BAABZL010000001.1"/>
</dbReference>
<proteinExistence type="predicted"/>
<organism evidence="2 5">
    <name type="scientific">Enterocloster aldenensis</name>
    <dbReference type="NCBI Taxonomy" id="358742"/>
    <lineage>
        <taxon>Bacteria</taxon>
        <taxon>Bacillati</taxon>
        <taxon>Bacillota</taxon>
        <taxon>Clostridia</taxon>
        <taxon>Lachnospirales</taxon>
        <taxon>Lachnospiraceae</taxon>
        <taxon>Enterocloster</taxon>
    </lineage>
</organism>
<dbReference type="AlphaFoldDB" id="A0AAW5C9Q7"/>
<dbReference type="GO" id="GO:0009303">
    <property type="term" value="P:rRNA transcription"/>
    <property type="evidence" value="ECO:0007669"/>
    <property type="project" value="TreeGrafter"/>
</dbReference>